<accession>A0ABV0Z4M2</accession>
<dbReference type="Proteomes" id="UP001469553">
    <property type="component" value="Unassembled WGS sequence"/>
</dbReference>
<organism evidence="1 2">
    <name type="scientific">Ameca splendens</name>
    <dbReference type="NCBI Taxonomy" id="208324"/>
    <lineage>
        <taxon>Eukaryota</taxon>
        <taxon>Metazoa</taxon>
        <taxon>Chordata</taxon>
        <taxon>Craniata</taxon>
        <taxon>Vertebrata</taxon>
        <taxon>Euteleostomi</taxon>
        <taxon>Actinopterygii</taxon>
        <taxon>Neopterygii</taxon>
        <taxon>Teleostei</taxon>
        <taxon>Neoteleostei</taxon>
        <taxon>Acanthomorphata</taxon>
        <taxon>Ovalentaria</taxon>
        <taxon>Atherinomorphae</taxon>
        <taxon>Cyprinodontiformes</taxon>
        <taxon>Goodeidae</taxon>
        <taxon>Ameca</taxon>
    </lineage>
</organism>
<protein>
    <submittedName>
        <fullName evidence="1">Uncharacterized protein</fullName>
    </submittedName>
</protein>
<gene>
    <name evidence="1" type="ORF">AMECASPLE_027132</name>
</gene>
<dbReference type="EMBL" id="JAHRIP010049866">
    <property type="protein sequence ID" value="MEQ2300575.1"/>
    <property type="molecule type" value="Genomic_DNA"/>
</dbReference>
<proteinExistence type="predicted"/>
<keyword evidence="2" id="KW-1185">Reference proteome</keyword>
<comment type="caution">
    <text evidence="1">The sequence shown here is derived from an EMBL/GenBank/DDBJ whole genome shotgun (WGS) entry which is preliminary data.</text>
</comment>
<evidence type="ECO:0000313" key="1">
    <source>
        <dbReference type="EMBL" id="MEQ2300575.1"/>
    </source>
</evidence>
<sequence length="164" mass="18281">MSEWKGTPRTRTCFPEPTHVHKVLTSPPWILNPQRLLPVHPPTSHQPYGRITRETITTSRQLHFLLSMFRPPGPRFTDNFSLFPCPSINLFNSDLASELSERTLRIFENTGPDILVPDTPAGTVSPTKNPNKMPSGLYLTLLFCLSCGLWIGSNGVPPSSSAEE</sequence>
<reference evidence="1 2" key="1">
    <citation type="submission" date="2021-06" db="EMBL/GenBank/DDBJ databases">
        <authorList>
            <person name="Palmer J.M."/>
        </authorList>
    </citation>
    <scope>NUCLEOTIDE SEQUENCE [LARGE SCALE GENOMIC DNA]</scope>
    <source>
        <strain evidence="1 2">AS_MEX2019</strain>
        <tissue evidence="1">Muscle</tissue>
    </source>
</reference>
<evidence type="ECO:0000313" key="2">
    <source>
        <dbReference type="Proteomes" id="UP001469553"/>
    </source>
</evidence>
<name>A0ABV0Z4M2_9TELE</name>